<evidence type="ECO:0000256" key="6">
    <source>
        <dbReference type="ARBA" id="ARBA00022927"/>
    </source>
</evidence>
<dbReference type="InterPro" id="IPR051544">
    <property type="entry name" value="TPS_OM_transporter"/>
</dbReference>
<name>A0ABW0QP24_9GAMM</name>
<comment type="caution">
    <text evidence="11">The sequence shown here is derived from an EMBL/GenBank/DDBJ whole genome shotgun (WGS) entry which is preliminary data.</text>
</comment>
<feature type="signal peptide" evidence="9">
    <location>
        <begin position="1"/>
        <end position="20"/>
    </location>
</feature>
<evidence type="ECO:0000256" key="3">
    <source>
        <dbReference type="ARBA" id="ARBA00022448"/>
    </source>
</evidence>
<keyword evidence="5" id="KW-0812">Transmembrane</keyword>
<gene>
    <name evidence="11" type="ORF">ACFPPA_13285</name>
</gene>
<keyword evidence="9" id="KW-0732">Signal</keyword>
<comment type="similarity">
    <text evidence="2">Belongs to the TPS (TC 1.B.20) family.</text>
</comment>
<feature type="chain" id="PRO_5046753278" evidence="9">
    <location>
        <begin position="21"/>
        <end position="555"/>
    </location>
</feature>
<evidence type="ECO:0000313" key="11">
    <source>
        <dbReference type="EMBL" id="MFC5526709.1"/>
    </source>
</evidence>
<dbReference type="PROSITE" id="PS51779">
    <property type="entry name" value="POTRA"/>
    <property type="match status" value="1"/>
</dbReference>
<evidence type="ECO:0000259" key="10">
    <source>
        <dbReference type="PROSITE" id="PS51779"/>
    </source>
</evidence>
<feature type="domain" description="POTRA" evidence="10">
    <location>
        <begin position="64"/>
        <end position="139"/>
    </location>
</feature>
<evidence type="ECO:0000313" key="12">
    <source>
        <dbReference type="Proteomes" id="UP001596114"/>
    </source>
</evidence>
<reference evidence="12" key="1">
    <citation type="journal article" date="2019" name="Int. J. Syst. Evol. Microbiol.">
        <title>The Global Catalogue of Microorganisms (GCM) 10K type strain sequencing project: providing services to taxonomists for standard genome sequencing and annotation.</title>
        <authorList>
            <consortium name="The Broad Institute Genomics Platform"/>
            <consortium name="The Broad Institute Genome Sequencing Center for Infectious Disease"/>
            <person name="Wu L."/>
            <person name="Ma J."/>
        </authorList>
    </citation>
    <scope>NUCLEOTIDE SEQUENCE [LARGE SCALE GENOMIC DNA]</scope>
    <source>
        <strain evidence="12">CGMCC 1.16619</strain>
    </source>
</reference>
<evidence type="ECO:0000256" key="2">
    <source>
        <dbReference type="ARBA" id="ARBA00009055"/>
    </source>
</evidence>
<keyword evidence="4" id="KW-1134">Transmembrane beta strand</keyword>
<dbReference type="InterPro" id="IPR013686">
    <property type="entry name" value="Polypept-transport_assoc_ShlB"/>
</dbReference>
<accession>A0ABW0QP24</accession>
<evidence type="ECO:0000256" key="5">
    <source>
        <dbReference type="ARBA" id="ARBA00022692"/>
    </source>
</evidence>
<dbReference type="Proteomes" id="UP001596114">
    <property type="component" value="Unassembled WGS sequence"/>
</dbReference>
<dbReference type="PANTHER" id="PTHR34597:SF1">
    <property type="entry name" value="HEME_HEMOPEXIN TRANSPORTER PROTEIN HUXB"/>
    <property type="match status" value="1"/>
</dbReference>
<dbReference type="Pfam" id="PF03865">
    <property type="entry name" value="ShlB"/>
    <property type="match status" value="1"/>
</dbReference>
<keyword evidence="6" id="KW-0653">Protein transport</keyword>
<dbReference type="Gene3D" id="3.10.20.310">
    <property type="entry name" value="membrane protein fhac"/>
    <property type="match status" value="1"/>
</dbReference>
<evidence type="ECO:0000256" key="7">
    <source>
        <dbReference type="ARBA" id="ARBA00023136"/>
    </source>
</evidence>
<comment type="subcellular location">
    <subcellularLocation>
        <location evidence="1">Cell outer membrane</location>
    </subcellularLocation>
</comment>
<evidence type="ECO:0000256" key="8">
    <source>
        <dbReference type="ARBA" id="ARBA00023237"/>
    </source>
</evidence>
<protein>
    <submittedName>
        <fullName evidence="11">ShlB/FhaC/HecB family hemolysin secretion/activation protein</fullName>
    </submittedName>
</protein>
<dbReference type="PANTHER" id="PTHR34597">
    <property type="entry name" value="SLR1661 PROTEIN"/>
    <property type="match status" value="1"/>
</dbReference>
<keyword evidence="3" id="KW-0813">Transport</keyword>
<proteinExistence type="inferred from homology"/>
<dbReference type="Pfam" id="PF08479">
    <property type="entry name" value="POTRA_2"/>
    <property type="match status" value="1"/>
</dbReference>
<keyword evidence="7" id="KW-0472">Membrane</keyword>
<evidence type="ECO:0000256" key="1">
    <source>
        <dbReference type="ARBA" id="ARBA00004442"/>
    </source>
</evidence>
<dbReference type="InterPro" id="IPR005565">
    <property type="entry name" value="Hemolysn_activator_HlyB_C"/>
</dbReference>
<organism evidence="11 12">
    <name type="scientific">Rhodanobacter ginsengisoli</name>
    <dbReference type="NCBI Taxonomy" id="418646"/>
    <lineage>
        <taxon>Bacteria</taxon>
        <taxon>Pseudomonadati</taxon>
        <taxon>Pseudomonadota</taxon>
        <taxon>Gammaproteobacteria</taxon>
        <taxon>Lysobacterales</taxon>
        <taxon>Rhodanobacteraceae</taxon>
        <taxon>Rhodanobacter</taxon>
    </lineage>
</organism>
<evidence type="ECO:0000256" key="9">
    <source>
        <dbReference type="SAM" id="SignalP"/>
    </source>
</evidence>
<keyword evidence="12" id="KW-1185">Reference proteome</keyword>
<dbReference type="InterPro" id="IPR034746">
    <property type="entry name" value="POTRA"/>
</dbReference>
<dbReference type="RefSeq" id="WP_377320603.1">
    <property type="nucleotide sequence ID" value="NZ_JBHSNF010000002.1"/>
</dbReference>
<keyword evidence="8" id="KW-0998">Cell outer membrane</keyword>
<evidence type="ECO:0000256" key="4">
    <source>
        <dbReference type="ARBA" id="ARBA00022452"/>
    </source>
</evidence>
<sequence>MKTKRLLPLVLLALSHGALAQQVPGAGSQLQQLPPTPAPRQAAPDIRIEETGAPTAPGAGSVRVLVKALHVTGEHVFSESKLLAVSGFQAGSQLSLADLQVMASRITEFYHSHGYFVARAFLPAQKVTGNVVTIEVSEGRYGRVTLRNSTNLSNRLAQSKLDGLNSGDPITIKPLESHLLLLSDVPGVRVSSTLAPGASPGTSDLIVNLTPAPRVSGSVDADNAGNPYTGVYRVGATVNLNNPLGLGDVASLRVLTSGRGLRYGRASYQMQIDRATVGVAYSKLDYVLGKQFAPLGAHGSAEVASIYGSYPLLRSRDSNLTVGLVYEDKRFQDVIDLFHSVTDRTAHVVTGQLYGSHRDGFGGGGVSSFFVGLSAGSLNISTPAARMADAAGPRTEGAYYKLWFNAARAQRVTDLVSLYASVTGQLASTNLDPSEKLVLGGMEGIRAYPQGEGFGDEGYLASLEARLLLARLSEHVVGQVHLLGFVDTGHITINKDPWYVGSNSRTLSSVGVGASWDDPGDFSVRAYYARKLGGESAMSAPDRSGRFWIQVIKYF</sequence>
<dbReference type="EMBL" id="JBHSNF010000002">
    <property type="protein sequence ID" value="MFC5526709.1"/>
    <property type="molecule type" value="Genomic_DNA"/>
</dbReference>
<dbReference type="Gene3D" id="2.40.160.50">
    <property type="entry name" value="membrane protein fhac: a member of the omp85/tpsb transporter family"/>
    <property type="match status" value="1"/>
</dbReference>